<dbReference type="Proteomes" id="UP000015241">
    <property type="component" value="Unassembled WGS sequence"/>
</dbReference>
<reference evidence="2 3" key="1">
    <citation type="journal article" date="2012" name="Science">
        <title>The Paleozoic origin of enzymatic lignin decomposition reconstructed from 31 fungal genomes.</title>
        <authorList>
            <person name="Floudas D."/>
            <person name="Binder M."/>
            <person name="Riley R."/>
            <person name="Barry K."/>
            <person name="Blanchette R.A."/>
            <person name="Henrissat B."/>
            <person name="Martinez A.T."/>
            <person name="Otillar R."/>
            <person name="Spatafora J.W."/>
            <person name="Yadav J.S."/>
            <person name="Aerts A."/>
            <person name="Benoit I."/>
            <person name="Boyd A."/>
            <person name="Carlson A."/>
            <person name="Copeland A."/>
            <person name="Coutinho P.M."/>
            <person name="de Vries R.P."/>
            <person name="Ferreira P."/>
            <person name="Findley K."/>
            <person name="Foster B."/>
            <person name="Gaskell J."/>
            <person name="Glotzer D."/>
            <person name="Gorecki P."/>
            <person name="Heitman J."/>
            <person name="Hesse C."/>
            <person name="Hori C."/>
            <person name="Igarashi K."/>
            <person name="Jurgens J.A."/>
            <person name="Kallen N."/>
            <person name="Kersten P."/>
            <person name="Kohler A."/>
            <person name="Kuees U."/>
            <person name="Kumar T.K.A."/>
            <person name="Kuo A."/>
            <person name="LaButti K."/>
            <person name="Larrondo L.F."/>
            <person name="Lindquist E."/>
            <person name="Ling A."/>
            <person name="Lombard V."/>
            <person name="Lucas S."/>
            <person name="Lundell T."/>
            <person name="Martin R."/>
            <person name="McLaughlin D.J."/>
            <person name="Morgenstern I."/>
            <person name="Morin E."/>
            <person name="Murat C."/>
            <person name="Nagy L.G."/>
            <person name="Nolan M."/>
            <person name="Ohm R.A."/>
            <person name="Patyshakuliyeva A."/>
            <person name="Rokas A."/>
            <person name="Ruiz-Duenas F.J."/>
            <person name="Sabat G."/>
            <person name="Salamov A."/>
            <person name="Samejima M."/>
            <person name="Schmutz J."/>
            <person name="Slot J.C."/>
            <person name="St John F."/>
            <person name="Stenlid J."/>
            <person name="Sun H."/>
            <person name="Sun S."/>
            <person name="Syed K."/>
            <person name="Tsang A."/>
            <person name="Wiebenga A."/>
            <person name="Young D."/>
            <person name="Pisabarro A."/>
            <person name="Eastwood D.C."/>
            <person name="Martin F."/>
            <person name="Cullen D."/>
            <person name="Grigoriev I.V."/>
            <person name="Hibbett D.S."/>
        </authorList>
    </citation>
    <scope>NUCLEOTIDE SEQUENCE</scope>
    <source>
        <strain evidence="3">FP-58527</strain>
    </source>
</reference>
<protein>
    <recommendedName>
        <fullName evidence="1">DUF5648 domain-containing protein</fullName>
    </recommendedName>
</protein>
<organism evidence="2 3">
    <name type="scientific">Fomitopsis schrenkii</name>
    <name type="common">Brown rot fungus</name>
    <dbReference type="NCBI Taxonomy" id="2126942"/>
    <lineage>
        <taxon>Eukaryota</taxon>
        <taxon>Fungi</taxon>
        <taxon>Dikarya</taxon>
        <taxon>Basidiomycota</taxon>
        <taxon>Agaricomycotina</taxon>
        <taxon>Agaricomycetes</taxon>
        <taxon>Polyporales</taxon>
        <taxon>Fomitopsis</taxon>
    </lineage>
</organism>
<evidence type="ECO:0000259" key="1">
    <source>
        <dbReference type="Pfam" id="PF18885"/>
    </source>
</evidence>
<dbReference type="eggNOG" id="ENOG502T5U2">
    <property type="taxonomic scope" value="Eukaryota"/>
</dbReference>
<feature type="domain" description="DUF5648" evidence="1">
    <location>
        <begin position="88"/>
        <end position="195"/>
    </location>
</feature>
<dbReference type="InterPro" id="IPR043708">
    <property type="entry name" value="DUF5648"/>
</dbReference>
<proteinExistence type="predicted"/>
<dbReference type="AlphaFoldDB" id="S8DUZ9"/>
<dbReference type="HOGENOM" id="CLU_093541_1_0_1"/>
<dbReference type="OrthoDB" id="9971254at2759"/>
<dbReference type="InParanoid" id="S8DUZ9"/>
<name>S8DUZ9_FOMSC</name>
<sequence length="202" mass="21710">MAFTSPQPTQQDKHQVQATMPSKTFSILFSLVAAATGALQVAHGATNALSQVAQSKASQATSNAIAPTASSTAPQAADFGCDTDNASPLFRAYSSSNTDHFYTTDYNEMRGAIASDSYVYQGVMGLIFRLPSEGTTLLYRGFNPNVVDHFLTISQDEVDYTIAKEGYLSEGTGGHAYTTQVCGSIPLYHLFSPAQFLHDERD</sequence>
<evidence type="ECO:0000313" key="2">
    <source>
        <dbReference type="EMBL" id="EPS95053.1"/>
    </source>
</evidence>
<gene>
    <name evidence="2" type="ORF">FOMPIDRAFT_1054516</name>
</gene>
<keyword evidence="3" id="KW-1185">Reference proteome</keyword>
<evidence type="ECO:0000313" key="3">
    <source>
        <dbReference type="Proteomes" id="UP000015241"/>
    </source>
</evidence>
<dbReference type="EMBL" id="KE504216">
    <property type="protein sequence ID" value="EPS95053.1"/>
    <property type="molecule type" value="Genomic_DNA"/>
</dbReference>
<accession>S8DUZ9</accession>
<dbReference type="Pfam" id="PF18885">
    <property type="entry name" value="DUF5648"/>
    <property type="match status" value="1"/>
</dbReference>